<proteinExistence type="predicted"/>
<protein>
    <submittedName>
        <fullName evidence="1">DNA-directed RNA polymerase specialized sigma24 family protein</fullName>
    </submittedName>
</protein>
<dbReference type="GO" id="GO:0000428">
    <property type="term" value="C:DNA-directed RNA polymerase complex"/>
    <property type="evidence" value="ECO:0007669"/>
    <property type="project" value="UniProtKB-KW"/>
</dbReference>
<comment type="caution">
    <text evidence="1">The sequence shown here is derived from an EMBL/GenBank/DDBJ whole genome shotgun (WGS) entry which is preliminary data.</text>
</comment>
<keyword evidence="1" id="KW-0804">Transcription</keyword>
<evidence type="ECO:0000313" key="2">
    <source>
        <dbReference type="Proteomes" id="UP000545286"/>
    </source>
</evidence>
<dbReference type="InterPro" id="IPR013325">
    <property type="entry name" value="RNA_pol_sigma_r2"/>
</dbReference>
<accession>A0A7W4YHI9</accession>
<dbReference type="GO" id="GO:0006352">
    <property type="term" value="P:DNA-templated transcription initiation"/>
    <property type="evidence" value="ECO:0007669"/>
    <property type="project" value="InterPro"/>
</dbReference>
<keyword evidence="1" id="KW-0240">DNA-directed RNA polymerase</keyword>
<name>A0A7W4YHI9_9MICO</name>
<dbReference type="EMBL" id="JACHWJ010000005">
    <property type="protein sequence ID" value="MBB2959045.1"/>
    <property type="molecule type" value="Genomic_DNA"/>
</dbReference>
<organism evidence="1 2">
    <name type="scientific">Pseudoclavibacter helvolus</name>
    <dbReference type="NCBI Taxonomy" id="255205"/>
    <lineage>
        <taxon>Bacteria</taxon>
        <taxon>Bacillati</taxon>
        <taxon>Actinomycetota</taxon>
        <taxon>Actinomycetes</taxon>
        <taxon>Micrococcales</taxon>
        <taxon>Microbacteriaceae</taxon>
        <taxon>Pseudoclavibacter</taxon>
    </lineage>
</organism>
<dbReference type="GO" id="GO:0003700">
    <property type="term" value="F:DNA-binding transcription factor activity"/>
    <property type="evidence" value="ECO:0007669"/>
    <property type="project" value="InterPro"/>
</dbReference>
<sequence>MKLEALHDANAADLLSYFGRRVSIPADAADLLSETFVVAWRRIDHMPSDPEQARM</sequence>
<dbReference type="RefSeq" id="WP_167349100.1">
    <property type="nucleotide sequence ID" value="NZ_CZJS01000122.1"/>
</dbReference>
<dbReference type="AlphaFoldDB" id="A0A7W4YHI9"/>
<dbReference type="Gene3D" id="1.10.1740.10">
    <property type="match status" value="1"/>
</dbReference>
<gene>
    <name evidence="1" type="ORF">FHX72_003197</name>
</gene>
<dbReference type="SUPFAM" id="SSF88946">
    <property type="entry name" value="Sigma2 domain of RNA polymerase sigma factors"/>
    <property type="match status" value="1"/>
</dbReference>
<dbReference type="Proteomes" id="UP000545286">
    <property type="component" value="Unassembled WGS sequence"/>
</dbReference>
<keyword evidence="2" id="KW-1185">Reference proteome</keyword>
<reference evidence="1 2" key="1">
    <citation type="submission" date="2020-08" db="EMBL/GenBank/DDBJ databases">
        <title>Sequencing the genomes of 1000 actinobacteria strains.</title>
        <authorList>
            <person name="Klenk H.-P."/>
        </authorList>
    </citation>
    <scope>NUCLEOTIDE SEQUENCE [LARGE SCALE GENOMIC DNA]</scope>
    <source>
        <strain evidence="1 2">DSM 20419</strain>
    </source>
</reference>
<evidence type="ECO:0000313" key="1">
    <source>
        <dbReference type="EMBL" id="MBB2959045.1"/>
    </source>
</evidence>